<feature type="non-terminal residue" evidence="2">
    <location>
        <position position="1"/>
    </location>
</feature>
<keyword evidence="4" id="KW-1185">Reference proteome</keyword>
<evidence type="ECO:0000313" key="4">
    <source>
        <dbReference type="Proteomes" id="UP001152797"/>
    </source>
</evidence>
<evidence type="ECO:0000256" key="1">
    <source>
        <dbReference type="SAM" id="MobiDB-lite"/>
    </source>
</evidence>
<dbReference type="AlphaFoldDB" id="A0A9P1DII4"/>
<proteinExistence type="predicted"/>
<sequence>GVTQSPAEPSEMAFPPVEAPQEVPEPKGPLPDGSPEGSQPSQPSVESLAATAKSLENSKALGNVIVHGPPDSADGAASKKAVADPADGPETVAEAAPAPATAPEGPPDRTLELAGLEALLKNHDARLQIQSQEELKRAHE</sequence>
<accession>A0A9P1DII4</accession>
<reference evidence="2" key="1">
    <citation type="submission" date="2022-10" db="EMBL/GenBank/DDBJ databases">
        <authorList>
            <person name="Chen Y."/>
            <person name="Dougan E. K."/>
            <person name="Chan C."/>
            <person name="Rhodes N."/>
            <person name="Thang M."/>
        </authorList>
    </citation>
    <scope>NUCLEOTIDE SEQUENCE</scope>
</reference>
<evidence type="ECO:0000313" key="3">
    <source>
        <dbReference type="EMBL" id="CAL1164210.1"/>
    </source>
</evidence>
<dbReference type="Proteomes" id="UP001152797">
    <property type="component" value="Unassembled WGS sequence"/>
</dbReference>
<dbReference type="EMBL" id="CAMXCT030004940">
    <property type="protein sequence ID" value="CAL4798147.1"/>
    <property type="molecule type" value="Genomic_DNA"/>
</dbReference>
<evidence type="ECO:0000313" key="2">
    <source>
        <dbReference type="EMBL" id="CAI4010835.1"/>
    </source>
</evidence>
<organism evidence="2">
    <name type="scientific">Cladocopium goreaui</name>
    <dbReference type="NCBI Taxonomy" id="2562237"/>
    <lineage>
        <taxon>Eukaryota</taxon>
        <taxon>Sar</taxon>
        <taxon>Alveolata</taxon>
        <taxon>Dinophyceae</taxon>
        <taxon>Suessiales</taxon>
        <taxon>Symbiodiniaceae</taxon>
        <taxon>Cladocopium</taxon>
    </lineage>
</organism>
<dbReference type="EMBL" id="CAMXCT020004940">
    <property type="protein sequence ID" value="CAL1164210.1"/>
    <property type="molecule type" value="Genomic_DNA"/>
</dbReference>
<comment type="caution">
    <text evidence="2">The sequence shown here is derived from an EMBL/GenBank/DDBJ whole genome shotgun (WGS) entry which is preliminary data.</text>
</comment>
<dbReference type="EMBL" id="CAMXCT010004940">
    <property type="protein sequence ID" value="CAI4010835.1"/>
    <property type="molecule type" value="Genomic_DNA"/>
</dbReference>
<gene>
    <name evidence="2" type="ORF">C1SCF055_LOCUS36060</name>
</gene>
<reference evidence="3" key="2">
    <citation type="submission" date="2024-04" db="EMBL/GenBank/DDBJ databases">
        <authorList>
            <person name="Chen Y."/>
            <person name="Shah S."/>
            <person name="Dougan E. K."/>
            <person name="Thang M."/>
            <person name="Chan C."/>
        </authorList>
    </citation>
    <scope>NUCLEOTIDE SEQUENCE [LARGE SCALE GENOMIC DNA]</scope>
</reference>
<name>A0A9P1DII4_9DINO</name>
<feature type="region of interest" description="Disordered" evidence="1">
    <location>
        <begin position="1"/>
        <end position="109"/>
    </location>
</feature>
<feature type="non-terminal residue" evidence="2">
    <location>
        <position position="140"/>
    </location>
</feature>
<feature type="compositionally biased region" description="Low complexity" evidence="1">
    <location>
        <begin position="88"/>
        <end position="103"/>
    </location>
</feature>
<protein>
    <submittedName>
        <fullName evidence="2">Uncharacterized protein</fullName>
    </submittedName>
</protein>
<feature type="compositionally biased region" description="Low complexity" evidence="1">
    <location>
        <begin position="33"/>
        <end position="47"/>
    </location>
</feature>